<dbReference type="Gene3D" id="2.60.200.20">
    <property type="match status" value="1"/>
</dbReference>
<dbReference type="PROSITE" id="PS51746">
    <property type="entry name" value="PPM_2"/>
    <property type="match status" value="1"/>
</dbReference>
<dbReference type="InterPro" id="IPR001932">
    <property type="entry name" value="PPM-type_phosphatase-like_dom"/>
</dbReference>
<dbReference type="InterPro" id="IPR000253">
    <property type="entry name" value="FHA_dom"/>
</dbReference>
<feature type="compositionally biased region" description="Polar residues" evidence="1">
    <location>
        <begin position="289"/>
        <end position="299"/>
    </location>
</feature>
<dbReference type="EMBL" id="BEGY01000098">
    <property type="protein sequence ID" value="GAX83395.1"/>
    <property type="molecule type" value="Genomic_DNA"/>
</dbReference>
<dbReference type="PROSITE" id="PS50006">
    <property type="entry name" value="FHA_DOMAIN"/>
    <property type="match status" value="1"/>
</dbReference>
<gene>
    <name evidence="5" type="ORF">CEUSTIGMA_g10820.t1</name>
</gene>
<dbReference type="InterPro" id="IPR036457">
    <property type="entry name" value="PPM-type-like_dom_sf"/>
</dbReference>
<evidence type="ECO:0000256" key="2">
    <source>
        <dbReference type="SAM" id="Phobius"/>
    </source>
</evidence>
<feature type="region of interest" description="Disordered" evidence="1">
    <location>
        <begin position="201"/>
        <end position="220"/>
    </location>
</feature>
<keyword evidence="2" id="KW-0812">Transmembrane</keyword>
<evidence type="ECO:0000313" key="6">
    <source>
        <dbReference type="Proteomes" id="UP000232323"/>
    </source>
</evidence>
<dbReference type="SMART" id="SM00332">
    <property type="entry name" value="PP2Cc"/>
    <property type="match status" value="1"/>
</dbReference>
<dbReference type="Proteomes" id="UP000232323">
    <property type="component" value="Unassembled WGS sequence"/>
</dbReference>
<dbReference type="InterPro" id="IPR015655">
    <property type="entry name" value="PP2C"/>
</dbReference>
<reference evidence="5 6" key="1">
    <citation type="submission" date="2017-08" db="EMBL/GenBank/DDBJ databases">
        <title>Acidophilic green algal genome provides insights into adaptation to an acidic environment.</title>
        <authorList>
            <person name="Hirooka S."/>
            <person name="Hirose Y."/>
            <person name="Kanesaki Y."/>
            <person name="Higuchi S."/>
            <person name="Fujiwara T."/>
            <person name="Onuma R."/>
            <person name="Era A."/>
            <person name="Ohbayashi R."/>
            <person name="Uzuka A."/>
            <person name="Nozaki H."/>
            <person name="Yoshikawa H."/>
            <person name="Miyagishima S.Y."/>
        </authorList>
    </citation>
    <scope>NUCLEOTIDE SEQUENCE [LARGE SCALE GENOMIC DNA]</scope>
    <source>
        <strain evidence="5 6">NIES-2499</strain>
    </source>
</reference>
<dbReference type="STRING" id="1157962.A0A250XJY4"/>
<evidence type="ECO:0000256" key="1">
    <source>
        <dbReference type="SAM" id="MobiDB-lite"/>
    </source>
</evidence>
<feature type="compositionally biased region" description="Basic and acidic residues" evidence="1">
    <location>
        <begin position="205"/>
        <end position="218"/>
    </location>
</feature>
<feature type="transmembrane region" description="Helical" evidence="2">
    <location>
        <begin position="9"/>
        <end position="28"/>
    </location>
</feature>
<feature type="region of interest" description="Disordered" evidence="1">
    <location>
        <begin position="289"/>
        <end position="314"/>
    </location>
</feature>
<feature type="region of interest" description="Disordered" evidence="1">
    <location>
        <begin position="339"/>
        <end position="362"/>
    </location>
</feature>
<dbReference type="PANTHER" id="PTHR13832:SF668">
    <property type="entry name" value="PROTEIN PHOSPHATASE 2C 39-RELATED"/>
    <property type="match status" value="1"/>
</dbReference>
<comment type="caution">
    <text evidence="5">The sequence shown here is derived from an EMBL/GenBank/DDBJ whole genome shotgun (WGS) entry which is preliminary data.</text>
</comment>
<dbReference type="Gene3D" id="3.60.40.10">
    <property type="entry name" value="PPM-type phosphatase domain"/>
    <property type="match status" value="1"/>
</dbReference>
<dbReference type="CDD" id="cd00143">
    <property type="entry name" value="PP2Cc"/>
    <property type="match status" value="1"/>
</dbReference>
<evidence type="ECO:0008006" key="7">
    <source>
        <dbReference type="Google" id="ProtNLM"/>
    </source>
</evidence>
<dbReference type="Pfam" id="PF00498">
    <property type="entry name" value="FHA"/>
    <property type="match status" value="1"/>
</dbReference>
<dbReference type="Pfam" id="PF00481">
    <property type="entry name" value="PP2C"/>
    <property type="match status" value="1"/>
</dbReference>
<evidence type="ECO:0000259" key="4">
    <source>
        <dbReference type="PROSITE" id="PS51746"/>
    </source>
</evidence>
<evidence type="ECO:0000313" key="5">
    <source>
        <dbReference type="EMBL" id="GAX83395.1"/>
    </source>
</evidence>
<feature type="transmembrane region" description="Helical" evidence="2">
    <location>
        <begin position="34"/>
        <end position="52"/>
    </location>
</feature>
<keyword evidence="2" id="KW-1133">Transmembrane helix</keyword>
<keyword evidence="6" id="KW-1185">Reference proteome</keyword>
<sequence length="660" mass="72054">MHWKNYMNIFLYVNHLLCPAFNVGFSMAFNVRTVWVAAAAAAICIINLVWFCRRTRKKVKVEIPTTVKEPLLSDELAFSSAVNQDEALEGDNGVDLRAGSHDIVSDVAADDRSDIAFSALEANVAAVQPQPLPQCAHLHVTPQPVDTEFLQVLLDTELGPPKFSVPKKEESSSSSLKALLDKEFGPPKFVIQKPITTADEGADSSLKEAQEDHPESSIHRPSLQLEVISGPAKGKMLIVGNDDVEVVIGRLPTCLLPIMDQEISSRHAVISYDDQAECWQLMDAGSLNGTNLNGKSVSSNDRKPGPRHSLSNGDLLQLGEVTRVKVSIEDVMAEPMAKRKTPSATWGPRGIKHSGSSHTSSLQSYTVTKLPPLQTVQEFPSQGLRLAVHQRLGTEHMRHGKDMEDVVLHMCPFDSLGSEAALFCIFDGHSGIQAALHAKSLVPDLLARKFQDPVSGAIITGRTQDEQAQALKEVFLDADSSITSDDGCTATVVLMQKQPESHFLIQAANVGDSSAIAVDVTSGSWTQLTADHRIANSYAERERLQERGLTVKRRLYGLNISRMLGDRFLKEEDLGFIAEPHVSLVTEFPSTHVGFLIVASDGLWDVLSEERAASLVIKAYSEDPSSTNAELIADILLNQALTLRSQDDISILVVEKRSVL</sequence>
<dbReference type="PANTHER" id="PTHR13832">
    <property type="entry name" value="PROTEIN PHOSPHATASE 2C"/>
    <property type="match status" value="1"/>
</dbReference>
<keyword evidence="2" id="KW-0472">Membrane</keyword>
<dbReference type="GO" id="GO:0004722">
    <property type="term" value="F:protein serine/threonine phosphatase activity"/>
    <property type="evidence" value="ECO:0007669"/>
    <property type="project" value="InterPro"/>
</dbReference>
<dbReference type="SUPFAM" id="SSF49879">
    <property type="entry name" value="SMAD/FHA domain"/>
    <property type="match status" value="1"/>
</dbReference>
<dbReference type="OrthoDB" id="420076at2759"/>
<protein>
    <recommendedName>
        <fullName evidence="7">Protein-serine/threonine phosphatase</fullName>
    </recommendedName>
</protein>
<dbReference type="InterPro" id="IPR008984">
    <property type="entry name" value="SMAD_FHA_dom_sf"/>
</dbReference>
<dbReference type="AlphaFoldDB" id="A0A250XJY4"/>
<evidence type="ECO:0000259" key="3">
    <source>
        <dbReference type="PROSITE" id="PS50006"/>
    </source>
</evidence>
<dbReference type="SMART" id="SM00240">
    <property type="entry name" value="FHA"/>
    <property type="match status" value="1"/>
</dbReference>
<feature type="domain" description="FHA" evidence="3">
    <location>
        <begin position="246"/>
        <end position="297"/>
    </location>
</feature>
<feature type="domain" description="PPM-type phosphatase" evidence="4">
    <location>
        <begin position="385"/>
        <end position="656"/>
    </location>
</feature>
<accession>A0A250XJY4</accession>
<organism evidence="5 6">
    <name type="scientific">Chlamydomonas eustigma</name>
    <dbReference type="NCBI Taxonomy" id="1157962"/>
    <lineage>
        <taxon>Eukaryota</taxon>
        <taxon>Viridiplantae</taxon>
        <taxon>Chlorophyta</taxon>
        <taxon>core chlorophytes</taxon>
        <taxon>Chlorophyceae</taxon>
        <taxon>CS clade</taxon>
        <taxon>Chlamydomonadales</taxon>
        <taxon>Chlamydomonadaceae</taxon>
        <taxon>Chlamydomonas</taxon>
    </lineage>
</organism>
<dbReference type="SUPFAM" id="SSF81606">
    <property type="entry name" value="PP2C-like"/>
    <property type="match status" value="1"/>
</dbReference>
<proteinExistence type="predicted"/>
<name>A0A250XJY4_9CHLO</name>